<dbReference type="GO" id="GO:0032259">
    <property type="term" value="P:methylation"/>
    <property type="evidence" value="ECO:0007669"/>
    <property type="project" value="UniProtKB-KW"/>
</dbReference>
<dbReference type="GO" id="GO:0003677">
    <property type="term" value="F:DNA binding"/>
    <property type="evidence" value="ECO:0007669"/>
    <property type="project" value="TreeGrafter"/>
</dbReference>
<dbReference type="PANTHER" id="PTHR10629">
    <property type="entry name" value="CYTOSINE-SPECIFIC METHYLTRANSFERASE"/>
    <property type="match status" value="1"/>
</dbReference>
<dbReference type="AlphaFoldDB" id="A0A3A0VRD9"/>
<dbReference type="GO" id="GO:0009307">
    <property type="term" value="P:DNA restriction-modification system"/>
    <property type="evidence" value="ECO:0007669"/>
    <property type="project" value="UniProtKB-KW"/>
</dbReference>
<dbReference type="PRINTS" id="PR00105">
    <property type="entry name" value="C5METTRFRASE"/>
</dbReference>
<dbReference type="InterPro" id="IPR050390">
    <property type="entry name" value="C5-Methyltransferase"/>
</dbReference>
<dbReference type="SUPFAM" id="SSF53335">
    <property type="entry name" value="S-adenosyl-L-methionine-dependent methyltransferases"/>
    <property type="match status" value="1"/>
</dbReference>
<dbReference type="InterPro" id="IPR031303">
    <property type="entry name" value="C5_meth_CS"/>
</dbReference>
<dbReference type="GO" id="GO:0003886">
    <property type="term" value="F:DNA (cytosine-5-)-methyltransferase activity"/>
    <property type="evidence" value="ECO:0007669"/>
    <property type="project" value="UniProtKB-EC"/>
</dbReference>
<dbReference type="PROSITE" id="PS00095">
    <property type="entry name" value="C5_MTASE_2"/>
    <property type="match status" value="1"/>
</dbReference>
<evidence type="ECO:0000256" key="6">
    <source>
        <dbReference type="RuleBase" id="RU000416"/>
    </source>
</evidence>
<keyword evidence="1 5" id="KW-0489">Methyltransferase</keyword>
<dbReference type="NCBIfam" id="TIGR00675">
    <property type="entry name" value="dcm"/>
    <property type="match status" value="1"/>
</dbReference>
<dbReference type="EC" id="2.1.1.37" evidence="7"/>
<keyword evidence="2 5" id="KW-0808">Transferase</keyword>
<evidence type="ECO:0000256" key="2">
    <source>
        <dbReference type="ARBA" id="ARBA00022679"/>
    </source>
</evidence>
<keyword evidence="4" id="KW-0680">Restriction system</keyword>
<dbReference type="GO" id="GO:0044027">
    <property type="term" value="P:negative regulation of gene expression via chromosomal CpG island methylation"/>
    <property type="evidence" value="ECO:0007669"/>
    <property type="project" value="TreeGrafter"/>
</dbReference>
<feature type="active site" evidence="5">
    <location>
        <position position="78"/>
    </location>
</feature>
<gene>
    <name evidence="8" type="ORF">BUZ14_07295</name>
</gene>
<dbReference type="InterPro" id="IPR001525">
    <property type="entry name" value="C5_MeTfrase"/>
</dbReference>
<keyword evidence="3 5" id="KW-0949">S-adenosyl-L-methionine</keyword>
<evidence type="ECO:0000256" key="1">
    <source>
        <dbReference type="ARBA" id="ARBA00022603"/>
    </source>
</evidence>
<dbReference type="Gene3D" id="3.90.120.10">
    <property type="entry name" value="DNA Methylase, subunit A, domain 2"/>
    <property type="match status" value="1"/>
</dbReference>
<dbReference type="InterPro" id="IPR018117">
    <property type="entry name" value="C5_DNA_meth_AS"/>
</dbReference>
<name>A0A3A0VRD9_STAGA</name>
<dbReference type="PROSITE" id="PS51679">
    <property type="entry name" value="SAM_MT_C5"/>
    <property type="match status" value="1"/>
</dbReference>
<dbReference type="Proteomes" id="UP000265541">
    <property type="component" value="Unassembled WGS sequence"/>
</dbReference>
<evidence type="ECO:0000313" key="8">
    <source>
        <dbReference type="EMBL" id="RIP34970.1"/>
    </source>
</evidence>
<dbReference type="OrthoDB" id="9813719at2"/>
<dbReference type="CDD" id="cd00315">
    <property type="entry name" value="Cyt_C5_DNA_methylase"/>
    <property type="match status" value="1"/>
</dbReference>
<protein>
    <recommendedName>
        <fullName evidence="7">Cytosine-specific methyltransferase</fullName>
        <ecNumber evidence="7">2.1.1.37</ecNumber>
    </recommendedName>
</protein>
<accession>A0A3A0VRD9</accession>
<evidence type="ECO:0000256" key="4">
    <source>
        <dbReference type="ARBA" id="ARBA00022747"/>
    </source>
</evidence>
<comment type="catalytic activity">
    <reaction evidence="7">
        <text>a 2'-deoxycytidine in DNA + S-adenosyl-L-methionine = a 5-methyl-2'-deoxycytidine in DNA + S-adenosyl-L-homocysteine + H(+)</text>
        <dbReference type="Rhea" id="RHEA:13681"/>
        <dbReference type="Rhea" id="RHEA-COMP:11369"/>
        <dbReference type="Rhea" id="RHEA-COMP:11370"/>
        <dbReference type="ChEBI" id="CHEBI:15378"/>
        <dbReference type="ChEBI" id="CHEBI:57856"/>
        <dbReference type="ChEBI" id="CHEBI:59789"/>
        <dbReference type="ChEBI" id="CHEBI:85452"/>
        <dbReference type="ChEBI" id="CHEBI:85454"/>
        <dbReference type="EC" id="2.1.1.37"/>
    </reaction>
</comment>
<dbReference type="EMBL" id="QYJN01000003">
    <property type="protein sequence ID" value="RIP34970.1"/>
    <property type="molecule type" value="Genomic_DNA"/>
</dbReference>
<dbReference type="RefSeq" id="WP_119485195.1">
    <property type="nucleotide sequence ID" value="NZ_QYJN01000003.1"/>
</dbReference>
<dbReference type="InterPro" id="IPR029063">
    <property type="entry name" value="SAM-dependent_MTases_sf"/>
</dbReference>
<evidence type="ECO:0000313" key="9">
    <source>
        <dbReference type="Proteomes" id="UP000265541"/>
    </source>
</evidence>
<comment type="caution">
    <text evidence="8">The sequence shown here is derived from an EMBL/GenBank/DDBJ whole genome shotgun (WGS) entry which is preliminary data.</text>
</comment>
<dbReference type="PANTHER" id="PTHR10629:SF52">
    <property type="entry name" value="DNA (CYTOSINE-5)-METHYLTRANSFERASE 1"/>
    <property type="match status" value="1"/>
</dbReference>
<evidence type="ECO:0000256" key="5">
    <source>
        <dbReference type="PROSITE-ProRule" id="PRU01016"/>
    </source>
</evidence>
<sequence length="359" mass="41039">MSLKVLDLFCGAGGLSLGFQNSGFNIYGGIEWDAVASLTHTKNFNTDFHFAGDITKVSNETIRKELMQIDVIIGGPPCQGFSSANRYLKDEEDPRNKLFYEYLRFVNIIHPKAFVIENVPGILTRDNGYAKEKIIELTESYGYNVEVKVLSSEIYGVPEIRKRAFFVGIHKDLNLNFNFDNLKPIFENTTVYDAIKDLEALESGQLYNTLLGIELSPIQKYYFDDNSLQIENHNLSVHTEKVVERIKHVPQGGNWRDVPEELWDTKRNNRHSSAYRRLDYSKPSITIDTGHMNYFHPVFHRVPSVRESARIQSFNDSFVFYGTKTQQYRQVGNAVPPILAQALAQEIKRILDKDDGGVI</sequence>
<reference evidence="8 9" key="1">
    <citation type="journal article" date="2016" name="Front. Microbiol.">
        <title>Comprehensive Phylogenetic Analysis of Bovine Non-aureus Staphylococci Species Based on Whole-Genome Sequencing.</title>
        <authorList>
            <person name="Naushad S."/>
            <person name="Barkema H.W."/>
            <person name="Luby C."/>
            <person name="Condas L.A."/>
            <person name="Nobrega D.B."/>
            <person name="Carson D.A."/>
            <person name="De Buck J."/>
        </authorList>
    </citation>
    <scope>NUCLEOTIDE SEQUENCE [LARGE SCALE GENOMIC DNA]</scope>
    <source>
        <strain evidence="8 9">SNUC 4781</strain>
    </source>
</reference>
<evidence type="ECO:0000256" key="3">
    <source>
        <dbReference type="ARBA" id="ARBA00022691"/>
    </source>
</evidence>
<organism evidence="8 9">
    <name type="scientific">Staphylococcus gallinarum</name>
    <dbReference type="NCBI Taxonomy" id="1293"/>
    <lineage>
        <taxon>Bacteria</taxon>
        <taxon>Bacillati</taxon>
        <taxon>Bacillota</taxon>
        <taxon>Bacilli</taxon>
        <taxon>Bacillales</taxon>
        <taxon>Staphylococcaceae</taxon>
        <taxon>Staphylococcus</taxon>
    </lineage>
</organism>
<dbReference type="Gene3D" id="3.40.50.150">
    <property type="entry name" value="Vaccinia Virus protein VP39"/>
    <property type="match status" value="1"/>
</dbReference>
<evidence type="ECO:0000256" key="7">
    <source>
        <dbReference type="RuleBase" id="RU000417"/>
    </source>
</evidence>
<proteinExistence type="inferred from homology"/>
<comment type="similarity">
    <text evidence="5 6">Belongs to the class I-like SAM-binding methyltransferase superfamily. C5-methyltransferase family.</text>
</comment>
<dbReference type="PROSITE" id="PS00094">
    <property type="entry name" value="C5_MTASE_1"/>
    <property type="match status" value="1"/>
</dbReference>
<dbReference type="Pfam" id="PF00145">
    <property type="entry name" value="DNA_methylase"/>
    <property type="match status" value="1"/>
</dbReference>